<organism evidence="1">
    <name type="scientific">marine sediment metagenome</name>
    <dbReference type="NCBI Taxonomy" id="412755"/>
    <lineage>
        <taxon>unclassified sequences</taxon>
        <taxon>metagenomes</taxon>
        <taxon>ecological metagenomes</taxon>
    </lineage>
</organism>
<reference evidence="1" key="1">
    <citation type="journal article" date="2015" name="Nature">
        <title>Complex archaea that bridge the gap between prokaryotes and eukaryotes.</title>
        <authorList>
            <person name="Spang A."/>
            <person name="Saw J.H."/>
            <person name="Jorgensen S.L."/>
            <person name="Zaremba-Niedzwiedzka K."/>
            <person name="Martijn J."/>
            <person name="Lind A.E."/>
            <person name="van Eijk R."/>
            <person name="Schleper C."/>
            <person name="Guy L."/>
            <person name="Ettema T.J."/>
        </authorList>
    </citation>
    <scope>NUCLEOTIDE SEQUENCE</scope>
</reference>
<gene>
    <name evidence="1" type="ORF">LCGC14_0458830</name>
</gene>
<comment type="caution">
    <text evidence="1">The sequence shown here is derived from an EMBL/GenBank/DDBJ whole genome shotgun (WGS) entry which is preliminary data.</text>
</comment>
<name>A0A0F9SFR0_9ZZZZ</name>
<proteinExistence type="predicted"/>
<dbReference type="AlphaFoldDB" id="A0A0F9SFR0"/>
<dbReference type="EMBL" id="LAZR01000467">
    <property type="protein sequence ID" value="KKN67735.1"/>
    <property type="molecule type" value="Genomic_DNA"/>
</dbReference>
<evidence type="ECO:0000313" key="1">
    <source>
        <dbReference type="EMBL" id="KKN67735.1"/>
    </source>
</evidence>
<evidence type="ECO:0008006" key="2">
    <source>
        <dbReference type="Google" id="ProtNLM"/>
    </source>
</evidence>
<protein>
    <recommendedName>
        <fullName evidence="2">HNH nuclease domain-containing protein</fullName>
    </recommendedName>
</protein>
<accession>A0A0F9SFR0</accession>
<sequence length="206" mass="24462">MNKQDYKKSLFLCGCGCKREVNWHRGKPNKYINGHRPRGKNFREKPTNIKPPLCKCGCKNPVNWYADKHTWRTFVNGHFHKGKKRPDLMGDKNPMSDPEVLAKVTNKNHHNWKGGISIEPYCSIWRDKGFKKMIRERDGNKCLNPTCRKTSKRLGGHHINYIKKDCNPWNIITICNSCNMRANYNREYWTKFYQNILSEKYGYKYE</sequence>